<dbReference type="AlphaFoldDB" id="A0A0C9YZ54"/>
<proteinExistence type="inferred from homology"/>
<dbReference type="PANTHER" id="PTHR12560:SF11">
    <property type="entry name" value="CERAMIDE SYNTHASE LAC1-RELATED"/>
    <property type="match status" value="1"/>
</dbReference>
<keyword evidence="3" id="KW-0808">Transferase</keyword>
<dbReference type="Proteomes" id="UP000054018">
    <property type="component" value="Unassembled WGS sequence"/>
</dbReference>
<dbReference type="PROSITE" id="PS50922">
    <property type="entry name" value="TLC"/>
    <property type="match status" value="1"/>
</dbReference>
<evidence type="ECO:0000256" key="10">
    <source>
        <dbReference type="SAM" id="MobiDB-lite"/>
    </source>
</evidence>
<dbReference type="GO" id="GO:0046513">
    <property type="term" value="P:ceramide biosynthetic process"/>
    <property type="evidence" value="ECO:0007669"/>
    <property type="project" value="InterPro"/>
</dbReference>
<feature type="transmembrane region" description="Helical" evidence="11">
    <location>
        <begin position="224"/>
        <end position="243"/>
    </location>
</feature>
<feature type="transmembrane region" description="Helical" evidence="11">
    <location>
        <begin position="352"/>
        <end position="378"/>
    </location>
</feature>
<evidence type="ECO:0000313" key="13">
    <source>
        <dbReference type="EMBL" id="KIK30450.1"/>
    </source>
</evidence>
<dbReference type="SMART" id="SM00724">
    <property type="entry name" value="TLC"/>
    <property type="match status" value="1"/>
</dbReference>
<feature type="domain" description="TLC" evidence="12">
    <location>
        <begin position="169"/>
        <end position="388"/>
    </location>
</feature>
<dbReference type="Pfam" id="PF03798">
    <property type="entry name" value="TRAM_LAG1_CLN8"/>
    <property type="match status" value="1"/>
</dbReference>
<feature type="transmembrane region" description="Helical" evidence="11">
    <location>
        <begin position="177"/>
        <end position="195"/>
    </location>
</feature>
<feature type="transmembrane region" description="Helical" evidence="11">
    <location>
        <begin position="309"/>
        <end position="332"/>
    </location>
</feature>
<dbReference type="HOGENOM" id="CLU_028277_4_1_1"/>
<dbReference type="STRING" id="765257.A0A0C9YZ54"/>
<comment type="similarity">
    <text evidence="2">Belongs to the sphingosine N-acyltransferase family.</text>
</comment>
<keyword evidence="5" id="KW-0256">Endoplasmic reticulum</keyword>
<evidence type="ECO:0000256" key="8">
    <source>
        <dbReference type="ARBA" id="ARBA00023180"/>
    </source>
</evidence>
<name>A0A0C9YZ54_9AGAM</name>
<evidence type="ECO:0000256" key="5">
    <source>
        <dbReference type="ARBA" id="ARBA00022824"/>
    </source>
</evidence>
<reference evidence="14" key="2">
    <citation type="submission" date="2015-01" db="EMBL/GenBank/DDBJ databases">
        <title>Evolutionary Origins and Diversification of the Mycorrhizal Mutualists.</title>
        <authorList>
            <consortium name="DOE Joint Genome Institute"/>
            <consortium name="Mycorrhizal Genomics Consortium"/>
            <person name="Kohler A."/>
            <person name="Kuo A."/>
            <person name="Nagy L.G."/>
            <person name="Floudas D."/>
            <person name="Copeland A."/>
            <person name="Barry K.W."/>
            <person name="Cichocki N."/>
            <person name="Veneault-Fourrey C."/>
            <person name="LaButti K."/>
            <person name="Lindquist E.A."/>
            <person name="Lipzen A."/>
            <person name="Lundell T."/>
            <person name="Morin E."/>
            <person name="Murat C."/>
            <person name="Riley R."/>
            <person name="Ohm R."/>
            <person name="Sun H."/>
            <person name="Tunlid A."/>
            <person name="Henrissat B."/>
            <person name="Grigoriev I.V."/>
            <person name="Hibbett D.S."/>
            <person name="Martin F."/>
        </authorList>
    </citation>
    <scope>NUCLEOTIDE SEQUENCE [LARGE SCALE GENOMIC DNA]</scope>
    <source>
        <strain evidence="14">441</strain>
    </source>
</reference>
<keyword evidence="6 11" id="KW-1133">Transmembrane helix</keyword>
<dbReference type="OrthoDB" id="3053196at2759"/>
<evidence type="ECO:0000256" key="1">
    <source>
        <dbReference type="ARBA" id="ARBA00004477"/>
    </source>
</evidence>
<organism evidence="13 14">
    <name type="scientific">Pisolithus microcarpus 441</name>
    <dbReference type="NCBI Taxonomy" id="765257"/>
    <lineage>
        <taxon>Eukaryota</taxon>
        <taxon>Fungi</taxon>
        <taxon>Dikarya</taxon>
        <taxon>Basidiomycota</taxon>
        <taxon>Agaricomycotina</taxon>
        <taxon>Agaricomycetes</taxon>
        <taxon>Agaricomycetidae</taxon>
        <taxon>Boletales</taxon>
        <taxon>Sclerodermatineae</taxon>
        <taxon>Pisolithaceae</taxon>
        <taxon>Pisolithus</taxon>
    </lineage>
</organism>
<accession>A0A0C9YZ54</accession>
<gene>
    <name evidence="13" type="ORF">PISMIDRAFT_670469</name>
</gene>
<evidence type="ECO:0000313" key="14">
    <source>
        <dbReference type="Proteomes" id="UP000054018"/>
    </source>
</evidence>
<protein>
    <recommendedName>
        <fullName evidence="12">TLC domain-containing protein</fullName>
    </recommendedName>
</protein>
<evidence type="ECO:0000256" key="4">
    <source>
        <dbReference type="ARBA" id="ARBA00022692"/>
    </source>
</evidence>
<feature type="region of interest" description="Disordered" evidence="10">
    <location>
        <begin position="391"/>
        <end position="413"/>
    </location>
</feature>
<evidence type="ECO:0000256" key="9">
    <source>
        <dbReference type="PROSITE-ProRule" id="PRU00205"/>
    </source>
</evidence>
<reference evidence="13 14" key="1">
    <citation type="submission" date="2014-04" db="EMBL/GenBank/DDBJ databases">
        <authorList>
            <consortium name="DOE Joint Genome Institute"/>
            <person name="Kuo A."/>
            <person name="Kohler A."/>
            <person name="Costa M.D."/>
            <person name="Nagy L.G."/>
            <person name="Floudas D."/>
            <person name="Copeland A."/>
            <person name="Barry K.W."/>
            <person name="Cichocki N."/>
            <person name="Veneault-Fourrey C."/>
            <person name="LaButti K."/>
            <person name="Lindquist E.A."/>
            <person name="Lipzen A."/>
            <person name="Lundell T."/>
            <person name="Morin E."/>
            <person name="Murat C."/>
            <person name="Sun H."/>
            <person name="Tunlid A."/>
            <person name="Henrissat B."/>
            <person name="Grigoriev I.V."/>
            <person name="Hibbett D.S."/>
            <person name="Martin F."/>
            <person name="Nordberg H.P."/>
            <person name="Cantor M.N."/>
            <person name="Hua S.X."/>
        </authorList>
    </citation>
    <scope>NUCLEOTIDE SEQUENCE [LARGE SCALE GENOMIC DNA]</scope>
    <source>
        <strain evidence="13 14">441</strain>
    </source>
</reference>
<keyword evidence="8" id="KW-0325">Glycoprotein</keyword>
<dbReference type="GO" id="GO:0050291">
    <property type="term" value="F:sphingosine N-acyltransferase activity"/>
    <property type="evidence" value="ECO:0007669"/>
    <property type="project" value="InterPro"/>
</dbReference>
<keyword evidence="14" id="KW-1185">Reference proteome</keyword>
<evidence type="ECO:0000256" key="6">
    <source>
        <dbReference type="ARBA" id="ARBA00022989"/>
    </source>
</evidence>
<evidence type="ECO:0000256" key="11">
    <source>
        <dbReference type="SAM" id="Phobius"/>
    </source>
</evidence>
<dbReference type="GO" id="GO:0005789">
    <property type="term" value="C:endoplasmic reticulum membrane"/>
    <property type="evidence" value="ECO:0007669"/>
    <property type="project" value="UniProtKB-SubCell"/>
</dbReference>
<feature type="transmembrane region" description="Helical" evidence="11">
    <location>
        <begin position="137"/>
        <end position="156"/>
    </location>
</feature>
<evidence type="ECO:0000256" key="3">
    <source>
        <dbReference type="ARBA" id="ARBA00022679"/>
    </source>
</evidence>
<dbReference type="InterPro" id="IPR006634">
    <property type="entry name" value="TLC-dom"/>
</dbReference>
<evidence type="ECO:0000256" key="2">
    <source>
        <dbReference type="ARBA" id="ARBA00009808"/>
    </source>
</evidence>
<feature type="transmembrane region" description="Helical" evidence="11">
    <location>
        <begin position="250"/>
        <end position="269"/>
    </location>
</feature>
<dbReference type="InterPro" id="IPR016439">
    <property type="entry name" value="Lag1/Lac1-like"/>
</dbReference>
<dbReference type="EMBL" id="KN833686">
    <property type="protein sequence ID" value="KIK30450.1"/>
    <property type="molecule type" value="Genomic_DNA"/>
</dbReference>
<keyword evidence="7 9" id="KW-0472">Membrane</keyword>
<sequence length="413" mass="48944">MSKRSPSTPTLHRRRGHVGNLKSIDTDRRHLTGPFVTRTPLDSATPESNDFPALSVNHQGNTFWSDLKSWRWVVNPVSSFKLLAISVILYLNWELVTPNIAPGLPNPLRPLLFISYPVGSDTGEVQYAKGYLDLAFIAYYIVFFSFVRQIIIIHACQPIARYFGVKRQAKLERFGEQGYALVYFAIMGAWGYRIMKRLPTYWYRTEYFWIDYPHWEMKFELKRYYLMHMAYWCQQLIVLLFGLEKPRKDYYELVAHHVVTLWLIGWSYLINLTLIGNAIYMSMDIPDAFLAFSKLLNYMKMERAKFASFVVFIGFWTYFRHYLNIVILWSVWTEFDLIPEVSRVWAPSQGAWLVWWMKYQIFAPLLFLQILNLFWYYLIWRIAIRSVTSNLTDDRSDDEDNDGDANDIDEKDE</sequence>
<evidence type="ECO:0000259" key="12">
    <source>
        <dbReference type="PROSITE" id="PS50922"/>
    </source>
</evidence>
<dbReference type="PANTHER" id="PTHR12560">
    <property type="entry name" value="LONGEVITY ASSURANCE FACTOR 1 LAG1"/>
    <property type="match status" value="1"/>
</dbReference>
<comment type="subcellular location">
    <subcellularLocation>
        <location evidence="1">Endoplasmic reticulum membrane</location>
        <topology evidence="1">Multi-pass membrane protein</topology>
    </subcellularLocation>
</comment>
<feature type="compositionally biased region" description="Acidic residues" evidence="10">
    <location>
        <begin position="395"/>
        <end position="413"/>
    </location>
</feature>
<evidence type="ECO:0000256" key="7">
    <source>
        <dbReference type="ARBA" id="ARBA00023136"/>
    </source>
</evidence>
<keyword evidence="4 9" id="KW-0812">Transmembrane</keyword>